<proteinExistence type="predicted"/>
<dbReference type="AlphaFoldDB" id="A0A9P4H5J4"/>
<keyword evidence="2" id="KW-1185">Reference proteome</keyword>
<protein>
    <submittedName>
        <fullName evidence="1">Uncharacterized protein</fullName>
    </submittedName>
</protein>
<dbReference type="EMBL" id="ML978211">
    <property type="protein sequence ID" value="KAF2028588.1"/>
    <property type="molecule type" value="Genomic_DNA"/>
</dbReference>
<name>A0A9P4H5J4_9PLEO</name>
<dbReference type="OrthoDB" id="3943306at2759"/>
<reference evidence="1" key="1">
    <citation type="journal article" date="2020" name="Stud. Mycol.">
        <title>101 Dothideomycetes genomes: a test case for predicting lifestyles and emergence of pathogens.</title>
        <authorList>
            <person name="Haridas S."/>
            <person name="Albert R."/>
            <person name="Binder M."/>
            <person name="Bloem J."/>
            <person name="Labutti K."/>
            <person name="Salamov A."/>
            <person name="Andreopoulos B."/>
            <person name="Baker S."/>
            <person name="Barry K."/>
            <person name="Bills G."/>
            <person name="Bluhm B."/>
            <person name="Cannon C."/>
            <person name="Castanera R."/>
            <person name="Culley D."/>
            <person name="Daum C."/>
            <person name="Ezra D."/>
            <person name="Gonzalez J."/>
            <person name="Henrissat B."/>
            <person name="Kuo A."/>
            <person name="Liang C."/>
            <person name="Lipzen A."/>
            <person name="Lutzoni F."/>
            <person name="Magnuson J."/>
            <person name="Mondo S."/>
            <person name="Nolan M."/>
            <person name="Ohm R."/>
            <person name="Pangilinan J."/>
            <person name="Park H.-J."/>
            <person name="Ramirez L."/>
            <person name="Alfaro M."/>
            <person name="Sun H."/>
            <person name="Tritt A."/>
            <person name="Yoshinaga Y."/>
            <person name="Zwiers L.-H."/>
            <person name="Turgeon B."/>
            <person name="Goodwin S."/>
            <person name="Spatafora J."/>
            <person name="Crous P."/>
            <person name="Grigoriev I."/>
        </authorList>
    </citation>
    <scope>NUCLEOTIDE SEQUENCE</scope>
    <source>
        <strain evidence="1">CBS 110217</strain>
    </source>
</reference>
<comment type="caution">
    <text evidence="1">The sequence shown here is derived from an EMBL/GenBank/DDBJ whole genome shotgun (WGS) entry which is preliminary data.</text>
</comment>
<accession>A0A9P4H5J4</accession>
<gene>
    <name evidence="1" type="ORF">EK21DRAFT_90558</name>
</gene>
<organism evidence="1 2">
    <name type="scientific">Setomelanomma holmii</name>
    <dbReference type="NCBI Taxonomy" id="210430"/>
    <lineage>
        <taxon>Eukaryota</taxon>
        <taxon>Fungi</taxon>
        <taxon>Dikarya</taxon>
        <taxon>Ascomycota</taxon>
        <taxon>Pezizomycotina</taxon>
        <taxon>Dothideomycetes</taxon>
        <taxon>Pleosporomycetidae</taxon>
        <taxon>Pleosporales</taxon>
        <taxon>Pleosporineae</taxon>
        <taxon>Phaeosphaeriaceae</taxon>
        <taxon>Setomelanomma</taxon>
    </lineage>
</organism>
<evidence type="ECO:0000313" key="2">
    <source>
        <dbReference type="Proteomes" id="UP000799777"/>
    </source>
</evidence>
<dbReference type="Proteomes" id="UP000799777">
    <property type="component" value="Unassembled WGS sequence"/>
</dbReference>
<sequence length="238" mass="27014">MTSIATLAHPESDVGSSQCPLSYPHKLGFTSDNDDYTSATIMSGGNWTSLTVELPSGGRERWPIEMWYLLARDWTRCIPTSILQGVMATMGLQLRNLLLTTYSLVCAFDPVGIYAKAFTDNMNIFLEKNLDTESQRKIHLLEYDALGVLCKLCVIDAEVTTLIQAYAEHTYERAYHRYDPGVVLPSLQLASVEKYRMTRASYRLKLFQVLYYNYTDRLEIDFESSGAYGAFLQSFKCL</sequence>
<evidence type="ECO:0000313" key="1">
    <source>
        <dbReference type="EMBL" id="KAF2028588.1"/>
    </source>
</evidence>